<dbReference type="Proteomes" id="UP000007127">
    <property type="component" value="Plasmid"/>
</dbReference>
<name>A0AB72UJI1_9PROT</name>
<gene>
    <name evidence="1" type="ORF">TH3_21138</name>
</gene>
<reference evidence="1 2" key="1">
    <citation type="journal article" date="2012" name="J. Bacteriol.">
        <title>Genome sequence of Thalassospira xiamenensis type strain M-5.</title>
        <authorList>
            <person name="Lai Q."/>
            <person name="Shao Z."/>
        </authorList>
    </citation>
    <scope>NUCLEOTIDE SEQUENCE [LARGE SCALE GENOMIC DNA]</scope>
    <source>
        <strain evidence="1 2">M-5</strain>
    </source>
</reference>
<dbReference type="KEGG" id="txi:TH3_21138"/>
<organism evidence="1 2">
    <name type="scientific">Thalassospira xiamenensis M-5 = DSM 17429</name>
    <dbReference type="NCBI Taxonomy" id="1123366"/>
    <lineage>
        <taxon>Bacteria</taxon>
        <taxon>Pseudomonadati</taxon>
        <taxon>Pseudomonadota</taxon>
        <taxon>Alphaproteobacteria</taxon>
        <taxon>Rhodospirillales</taxon>
        <taxon>Thalassospiraceae</taxon>
        <taxon>Thalassospira</taxon>
    </lineage>
</organism>
<accession>A0AB72UJI1</accession>
<evidence type="ECO:0000313" key="2">
    <source>
        <dbReference type="Proteomes" id="UP000007127"/>
    </source>
</evidence>
<proteinExistence type="predicted"/>
<keyword evidence="1" id="KW-0614">Plasmid</keyword>
<dbReference type="RefSeq" id="WP_007091723.1">
    <property type="nucleotide sequence ID" value="NZ_CP004389.1"/>
</dbReference>
<dbReference type="EMBL" id="CP004389">
    <property type="protein sequence ID" value="AJD54300.1"/>
    <property type="molecule type" value="Genomic_DNA"/>
</dbReference>
<protein>
    <submittedName>
        <fullName evidence="1">Uncharacterized protein</fullName>
    </submittedName>
</protein>
<geneLocation type="plasmid" evidence="2"/>
<sequence length="412" mass="44870">MSESILQRADALLSELRSSREALLDFDGMGLPELAEPDDTLDDIADEAVVSEESLDATWIDAERLIGQMSGSFGDARKLAGPLITIMNASLQMNLEEEVAPVRRILRFMAENGEHSEVNEGLWSAADISRAERRVLADADPRTHLSLSGMENVARVIGLRALANEQLTSEDIESLITSRTVPLPYSRDCLNDLRDALTGEYGGVGLKAAGRKIAMALNYILSNHLIDEERVAIEGQNVIRYWTPGSSGILLLRTLIALLPAVVGACTIGRVIPMLGTPNIALMAEATSDLIEKSATGKPGRAVDAKMIPLLSSFISNSANFMAAIKAVRDKWLENSAALPSQYSELASLALTDGYLTSGSSAKYAKRTERWGRNALAEMEARSIIEPLVNRSRFRIYVAVGLPALVERYQLW</sequence>
<dbReference type="AlphaFoldDB" id="A0AB72UJI1"/>
<dbReference type="GeneID" id="31929869"/>
<evidence type="ECO:0000313" key="1">
    <source>
        <dbReference type="EMBL" id="AJD54300.1"/>
    </source>
</evidence>